<evidence type="ECO:0000313" key="9">
    <source>
        <dbReference type="Proteomes" id="UP000255066"/>
    </source>
</evidence>
<protein>
    <recommendedName>
        <fullName evidence="2">Flagellar biosynthetic protein FlhB</fullName>
    </recommendedName>
</protein>
<proteinExistence type="inferred from homology"/>
<evidence type="ECO:0000256" key="4">
    <source>
        <dbReference type="ARBA" id="ARBA00025078"/>
    </source>
</evidence>
<keyword evidence="3" id="KW-1006">Bacterial flagellum protein export</keyword>
<dbReference type="EMBL" id="LNXT01000048">
    <property type="protein sequence ID" value="KTC68295.1"/>
    <property type="molecule type" value="Genomic_DNA"/>
</dbReference>
<feature type="transmembrane region" description="Helical" evidence="5">
    <location>
        <begin position="137"/>
        <end position="159"/>
    </location>
</feature>
<gene>
    <name evidence="7" type="primary">yscU</name>
    <name evidence="6" type="ORF">Lbir_2897</name>
    <name evidence="7" type="ORF">NCTC12437_00759</name>
</gene>
<comment type="function">
    <text evidence="4">Required for formation of the rod structure in the basal body of the flagellar apparatus. Together with FliI and FliH, may constitute the export apparatus of flagellin.</text>
</comment>
<dbReference type="Gene3D" id="6.10.250.2080">
    <property type="match status" value="1"/>
</dbReference>
<dbReference type="Proteomes" id="UP000054735">
    <property type="component" value="Unassembled WGS sequence"/>
</dbReference>
<sequence length="348" mass="39707">MTEKTENATAYKLKKAKEKGQVSKSADLINTSQLLICLLLLCITGASTWQQIIQLCSQQFLLAGHLVFSVSKISSLMRLLITGLLTLWMPFALILIATAMITSILQTGFVWSAAPLTPKFERLNPVSGFKKLFSSKLLFDLLKNLLKITLVSVLGFYSLQYMQASLVELSGLMPRQLPLAMFHLLLKLLGPILTGLFIISLVDKLYTRKKFAKEQRMSKQEVKEEYRQREGDPKIKSRIRQLQFELRKRSASFEQVKNADVVITNPTHYAIALKYDRMTMPAPKLVCKGQDEQARMIRKLALRHQVPLIENKAFARHLYASVDLNQWIRREHFPIAAAIYRQLGQVNN</sequence>
<name>A0A378I824_9GAMM</name>
<feature type="transmembrane region" description="Helical" evidence="5">
    <location>
        <begin position="179"/>
        <end position="202"/>
    </location>
</feature>
<dbReference type="InterPro" id="IPR006135">
    <property type="entry name" value="T3SS_substrate_exporter"/>
</dbReference>
<dbReference type="EMBL" id="UGNW01000001">
    <property type="protein sequence ID" value="STX30992.1"/>
    <property type="molecule type" value="Genomic_DNA"/>
</dbReference>
<dbReference type="Pfam" id="PF01312">
    <property type="entry name" value="Bac_export_2"/>
    <property type="match status" value="1"/>
</dbReference>
<dbReference type="Gene3D" id="3.40.1690.10">
    <property type="entry name" value="secretion proteins EscU"/>
    <property type="match status" value="1"/>
</dbReference>
<dbReference type="GO" id="GO:0005886">
    <property type="term" value="C:plasma membrane"/>
    <property type="evidence" value="ECO:0007669"/>
    <property type="project" value="TreeGrafter"/>
</dbReference>
<organism evidence="7 9">
    <name type="scientific">Legionella birminghamensis</name>
    <dbReference type="NCBI Taxonomy" id="28083"/>
    <lineage>
        <taxon>Bacteria</taxon>
        <taxon>Pseudomonadati</taxon>
        <taxon>Pseudomonadota</taxon>
        <taxon>Gammaproteobacteria</taxon>
        <taxon>Legionellales</taxon>
        <taxon>Legionellaceae</taxon>
        <taxon>Legionella</taxon>
    </lineage>
</organism>
<feature type="transmembrane region" description="Helical" evidence="5">
    <location>
        <begin position="28"/>
        <end position="48"/>
    </location>
</feature>
<keyword evidence="7" id="KW-0969">Cilium</keyword>
<evidence type="ECO:0000256" key="2">
    <source>
        <dbReference type="ARBA" id="ARBA00021622"/>
    </source>
</evidence>
<comment type="similarity">
    <text evidence="1">Belongs to the type III secretion exporter family.</text>
</comment>
<reference evidence="6 8" key="1">
    <citation type="submission" date="2015-11" db="EMBL/GenBank/DDBJ databases">
        <title>Genomic analysis of 38 Legionella species identifies large and diverse effector repertoires.</title>
        <authorList>
            <person name="Burstein D."/>
            <person name="Amaro F."/>
            <person name="Zusman T."/>
            <person name="Lifshitz Z."/>
            <person name="Cohen O."/>
            <person name="Gilbert J.A."/>
            <person name="Pupko T."/>
            <person name="Shuman H.A."/>
            <person name="Segal G."/>
        </authorList>
    </citation>
    <scope>NUCLEOTIDE SEQUENCE [LARGE SCALE GENOMIC DNA]</scope>
    <source>
        <strain evidence="6 8">CDC#1407-AL-14</strain>
    </source>
</reference>
<evidence type="ECO:0000256" key="3">
    <source>
        <dbReference type="ARBA" id="ARBA00023225"/>
    </source>
</evidence>
<evidence type="ECO:0000313" key="6">
    <source>
        <dbReference type="EMBL" id="KTC68295.1"/>
    </source>
</evidence>
<keyword evidence="8" id="KW-1185">Reference proteome</keyword>
<dbReference type="PANTHER" id="PTHR30531:SF12">
    <property type="entry name" value="FLAGELLAR BIOSYNTHETIC PROTEIN FLHB"/>
    <property type="match status" value="1"/>
</dbReference>
<dbReference type="SUPFAM" id="SSF160544">
    <property type="entry name" value="EscU C-terminal domain-like"/>
    <property type="match status" value="1"/>
</dbReference>
<evidence type="ECO:0000313" key="8">
    <source>
        <dbReference type="Proteomes" id="UP000054735"/>
    </source>
</evidence>
<dbReference type="PANTHER" id="PTHR30531">
    <property type="entry name" value="FLAGELLAR BIOSYNTHETIC PROTEIN FLHB"/>
    <property type="match status" value="1"/>
</dbReference>
<reference evidence="7 9" key="2">
    <citation type="submission" date="2018-06" db="EMBL/GenBank/DDBJ databases">
        <authorList>
            <consortium name="Pathogen Informatics"/>
            <person name="Doyle S."/>
        </authorList>
    </citation>
    <scope>NUCLEOTIDE SEQUENCE [LARGE SCALE GENOMIC DNA]</scope>
    <source>
        <strain evidence="7 9">NCTC12437</strain>
    </source>
</reference>
<dbReference type="STRING" id="28083.Lbir_2897"/>
<keyword evidence="5" id="KW-0472">Membrane</keyword>
<accession>A0A378I824</accession>
<dbReference type="InterPro" id="IPR029025">
    <property type="entry name" value="T3SS_substrate_exporter_C"/>
</dbReference>
<dbReference type="Proteomes" id="UP000255066">
    <property type="component" value="Unassembled WGS sequence"/>
</dbReference>
<dbReference type="RefSeq" id="WP_058524869.1">
    <property type="nucleotide sequence ID" value="NZ_CAAAHV010000021.1"/>
</dbReference>
<keyword evidence="7" id="KW-0282">Flagellum</keyword>
<dbReference type="AlphaFoldDB" id="A0A378I824"/>
<keyword evidence="3" id="KW-0813">Transport</keyword>
<dbReference type="GO" id="GO:0009306">
    <property type="term" value="P:protein secretion"/>
    <property type="evidence" value="ECO:0007669"/>
    <property type="project" value="InterPro"/>
</dbReference>
<keyword evidence="7" id="KW-0966">Cell projection</keyword>
<evidence type="ECO:0000313" key="7">
    <source>
        <dbReference type="EMBL" id="STX30992.1"/>
    </source>
</evidence>
<keyword evidence="5" id="KW-0812">Transmembrane</keyword>
<dbReference type="OrthoDB" id="9807950at2"/>
<evidence type="ECO:0000256" key="1">
    <source>
        <dbReference type="ARBA" id="ARBA00010690"/>
    </source>
</evidence>
<evidence type="ECO:0000256" key="5">
    <source>
        <dbReference type="SAM" id="Phobius"/>
    </source>
</evidence>
<dbReference type="PRINTS" id="PR00950">
    <property type="entry name" value="TYPE3IMSPROT"/>
</dbReference>
<keyword evidence="5" id="KW-1133">Transmembrane helix</keyword>
<keyword evidence="3" id="KW-0653">Protein transport</keyword>